<proteinExistence type="predicted"/>
<dbReference type="Pfam" id="PF00270">
    <property type="entry name" value="DEAD"/>
    <property type="match status" value="1"/>
</dbReference>
<dbReference type="AlphaFoldDB" id="A0A239MBU9"/>
<evidence type="ECO:0000256" key="4">
    <source>
        <dbReference type="ARBA" id="ARBA00022840"/>
    </source>
</evidence>
<dbReference type="SUPFAM" id="SSF52540">
    <property type="entry name" value="P-loop containing nucleoside triphosphate hydrolases"/>
    <property type="match status" value="1"/>
</dbReference>
<keyword evidence="1" id="KW-0547">Nucleotide-binding</keyword>
<evidence type="ECO:0000256" key="3">
    <source>
        <dbReference type="ARBA" id="ARBA00022806"/>
    </source>
</evidence>
<evidence type="ECO:0000259" key="7">
    <source>
        <dbReference type="PROSITE" id="PS51643"/>
    </source>
</evidence>
<evidence type="ECO:0000256" key="5">
    <source>
        <dbReference type="ARBA" id="ARBA00023118"/>
    </source>
</evidence>
<evidence type="ECO:0000256" key="1">
    <source>
        <dbReference type="ARBA" id="ARBA00022741"/>
    </source>
</evidence>
<dbReference type="CDD" id="cd17930">
    <property type="entry name" value="DEXHc_cas3"/>
    <property type="match status" value="1"/>
</dbReference>
<evidence type="ECO:0000313" key="9">
    <source>
        <dbReference type="Proteomes" id="UP000198426"/>
    </source>
</evidence>
<dbReference type="SMART" id="SM00487">
    <property type="entry name" value="DEXDc"/>
    <property type="match status" value="1"/>
</dbReference>
<dbReference type="Gene3D" id="3.40.50.300">
    <property type="entry name" value="P-loop containing nucleotide triphosphate hydrolases"/>
    <property type="match status" value="2"/>
</dbReference>
<gene>
    <name evidence="8" type="ORF">SAMN05421757_11531</name>
</gene>
<keyword evidence="4" id="KW-0067">ATP-binding</keyword>
<dbReference type="EMBL" id="FZOY01000015">
    <property type="protein sequence ID" value="SNT39623.1"/>
    <property type="molecule type" value="Genomic_DNA"/>
</dbReference>
<dbReference type="GO" id="GO:0003676">
    <property type="term" value="F:nucleic acid binding"/>
    <property type="evidence" value="ECO:0007669"/>
    <property type="project" value="InterPro"/>
</dbReference>
<sequence length="662" mass="73747">MAAQVIGYCILGHHAGLPDRTNASSSCMDRRIGRFDTTLDPVWETEIDVDFDHIPAELAGKMRSGPHKAFDLSVATRMVFSCLVDADFRDTERFYTKGEGRLVDRDWPRLRDLLPNLLKAFDRKVSALDNSRDLNLRRAQILRHVRAQASRAPGLFTLTVPTGGGKTLASMGFALDHAGAHGASRIIYAIPYTSIIDQTAQVFREIFGADAILEHHSAIEETEPRALTGKSKLQLAMEDWAAPIVVTTNIQLFESLFSARPSRARKLHNIAGSIIVLDEAQCLPRGLLRPTLRMLETLTFHYGCTVVLCTATQPAFDSRQMKDGLDLKDRELAPDPPALARRFRRARIVLGGEMDDLALLSDLAQVGQGLVIVNSRAHALALYRRAKDEGLEGVIHLTTRQYPAHRQDVLAEIRRRLASEPPEPCRVIATSLVEAGVDLSFPRVWRAEAGLDSVVQAAGRCNREDRWALEDSVVTMFFAPDYPMPRSVVPLAAATRMIAEEHGDLLSTEAISDWFEDVYWRLGADRLDAKGLLKSEKLSFSPTNPKLGASFAFREISDLYRMIDSPLVPVIIRRAKAAGDEVNRLHVPDVSSGAIARKLQRYIVQVPEPCRERLRACGHGDFAAPELRGEQFFVLTDETLYHDDFGLLWEDAEYLSAENVVI</sequence>
<dbReference type="PROSITE" id="PS51192">
    <property type="entry name" value="HELICASE_ATP_BIND_1"/>
    <property type="match status" value="1"/>
</dbReference>
<dbReference type="InterPro" id="IPR027417">
    <property type="entry name" value="P-loop_NTPase"/>
</dbReference>
<reference evidence="8 9" key="1">
    <citation type="submission" date="2017-06" db="EMBL/GenBank/DDBJ databases">
        <authorList>
            <person name="Kim H.J."/>
            <person name="Triplett B.A."/>
        </authorList>
    </citation>
    <scope>NUCLEOTIDE SEQUENCE [LARGE SCALE GENOMIC DNA]</scope>
    <source>
        <strain evidence="8 9">DSM 29339</strain>
    </source>
</reference>
<dbReference type="InterPro" id="IPR006483">
    <property type="entry name" value="CRISPR-assoc_Cas3_HD"/>
</dbReference>
<evidence type="ECO:0000256" key="2">
    <source>
        <dbReference type="ARBA" id="ARBA00022801"/>
    </source>
</evidence>
<dbReference type="CDD" id="cd09641">
    <property type="entry name" value="Cas3''_I"/>
    <property type="match status" value="1"/>
</dbReference>
<feature type="domain" description="HD Cas3-type" evidence="7">
    <location>
        <begin position="1"/>
        <end position="89"/>
    </location>
</feature>
<dbReference type="GO" id="GO:0005524">
    <property type="term" value="F:ATP binding"/>
    <property type="evidence" value="ECO:0007669"/>
    <property type="project" value="UniProtKB-KW"/>
</dbReference>
<name>A0A239MBU9_9RHOB</name>
<keyword evidence="9" id="KW-1185">Reference proteome</keyword>
<dbReference type="GO" id="GO:0004386">
    <property type="term" value="F:helicase activity"/>
    <property type="evidence" value="ECO:0007669"/>
    <property type="project" value="UniProtKB-KW"/>
</dbReference>
<organism evidence="8 9">
    <name type="scientific">Tropicimonas sediminicola</name>
    <dbReference type="NCBI Taxonomy" id="1031541"/>
    <lineage>
        <taxon>Bacteria</taxon>
        <taxon>Pseudomonadati</taxon>
        <taxon>Pseudomonadota</taxon>
        <taxon>Alphaproteobacteria</taxon>
        <taxon>Rhodobacterales</taxon>
        <taxon>Roseobacteraceae</taxon>
        <taxon>Tropicimonas</taxon>
    </lineage>
</organism>
<dbReference type="InterPro" id="IPR011545">
    <property type="entry name" value="DEAD/DEAH_box_helicase_dom"/>
</dbReference>
<dbReference type="Pfam" id="PF22590">
    <property type="entry name" value="Cas3-like_C_2"/>
    <property type="match status" value="1"/>
</dbReference>
<dbReference type="GO" id="GO:0051607">
    <property type="term" value="P:defense response to virus"/>
    <property type="evidence" value="ECO:0007669"/>
    <property type="project" value="UniProtKB-KW"/>
</dbReference>
<accession>A0A239MBU9</accession>
<dbReference type="GO" id="GO:0016787">
    <property type="term" value="F:hydrolase activity"/>
    <property type="evidence" value="ECO:0007669"/>
    <property type="project" value="UniProtKB-KW"/>
</dbReference>
<dbReference type="PROSITE" id="PS51643">
    <property type="entry name" value="HD_CAS3"/>
    <property type="match status" value="1"/>
</dbReference>
<feature type="domain" description="Helicase ATP-binding" evidence="6">
    <location>
        <begin position="147"/>
        <end position="331"/>
    </location>
</feature>
<dbReference type="InterPro" id="IPR014001">
    <property type="entry name" value="Helicase_ATP-bd"/>
</dbReference>
<dbReference type="NCBIfam" id="TIGR01587">
    <property type="entry name" value="cas3_core"/>
    <property type="match status" value="1"/>
</dbReference>
<keyword evidence="3" id="KW-0347">Helicase</keyword>
<evidence type="ECO:0000313" key="8">
    <source>
        <dbReference type="EMBL" id="SNT39623.1"/>
    </source>
</evidence>
<dbReference type="InterPro" id="IPR006474">
    <property type="entry name" value="Helicase_Cas3_CRISPR-ass_core"/>
</dbReference>
<protein>
    <submittedName>
        <fullName evidence="8">CRISPR-associated helicase, Cas3 family</fullName>
    </submittedName>
</protein>
<dbReference type="Proteomes" id="UP000198426">
    <property type="component" value="Unassembled WGS sequence"/>
</dbReference>
<evidence type="ECO:0000259" key="6">
    <source>
        <dbReference type="PROSITE" id="PS51192"/>
    </source>
</evidence>
<dbReference type="InterPro" id="IPR054712">
    <property type="entry name" value="Cas3-like_dom"/>
</dbReference>
<keyword evidence="2" id="KW-0378">Hydrolase</keyword>
<keyword evidence="5" id="KW-0051">Antiviral defense</keyword>